<keyword evidence="3" id="KW-0131">Cell cycle</keyword>
<reference evidence="5" key="1">
    <citation type="submission" date="2016-04" db="EMBL/GenBank/DDBJ databases">
        <authorList>
            <person name="Tabuchi Yagui T.R."/>
        </authorList>
    </citation>
    <scope>NUCLEOTIDE SEQUENCE [LARGE SCALE GENOMIC DNA]</scope>
    <source>
        <strain evidence="5">NIES-26</strain>
    </source>
</reference>
<dbReference type="Proteomes" id="UP000252107">
    <property type="component" value="Unassembled WGS sequence"/>
</dbReference>
<proteinExistence type="inferred from homology"/>
<accession>A0A367RFW6</accession>
<keyword evidence="6" id="KW-1185">Reference proteome</keyword>
<feature type="compositionally biased region" description="Polar residues" evidence="4">
    <location>
        <begin position="107"/>
        <end position="117"/>
    </location>
</feature>
<evidence type="ECO:0000256" key="4">
    <source>
        <dbReference type="SAM" id="MobiDB-lite"/>
    </source>
</evidence>
<feature type="region of interest" description="Disordered" evidence="4">
    <location>
        <begin position="90"/>
        <end position="117"/>
    </location>
</feature>
<evidence type="ECO:0000256" key="2">
    <source>
        <dbReference type="ARBA" id="ARBA00025265"/>
    </source>
</evidence>
<evidence type="ECO:0000313" key="6">
    <source>
        <dbReference type="Proteomes" id="UP000252107"/>
    </source>
</evidence>
<gene>
    <name evidence="3" type="primary">minE</name>
    <name evidence="5" type="ORF">A6770_16150</name>
</gene>
<comment type="caution">
    <text evidence="5">The sequence shown here is derived from an EMBL/GenBank/DDBJ whole genome shotgun (WGS) entry which is preliminary data.</text>
</comment>
<dbReference type="HAMAP" id="MF_00262">
    <property type="entry name" value="MinE"/>
    <property type="match status" value="1"/>
</dbReference>
<dbReference type="GO" id="GO:0032955">
    <property type="term" value="P:regulation of division septum assembly"/>
    <property type="evidence" value="ECO:0007669"/>
    <property type="project" value="InterPro"/>
</dbReference>
<dbReference type="SUPFAM" id="SSF55229">
    <property type="entry name" value="Cell division protein MinE topological specificity domain"/>
    <property type="match status" value="1"/>
</dbReference>
<organism evidence="5 6">
    <name type="scientific">Nostoc minutum NIES-26</name>
    <dbReference type="NCBI Taxonomy" id="1844469"/>
    <lineage>
        <taxon>Bacteria</taxon>
        <taxon>Bacillati</taxon>
        <taxon>Cyanobacteriota</taxon>
        <taxon>Cyanophyceae</taxon>
        <taxon>Nostocales</taxon>
        <taxon>Nostocaceae</taxon>
        <taxon>Nostoc</taxon>
    </lineage>
</organism>
<evidence type="ECO:0000256" key="1">
    <source>
        <dbReference type="ARBA" id="ARBA00008168"/>
    </source>
</evidence>
<dbReference type="Pfam" id="PF03776">
    <property type="entry name" value="MinE"/>
    <property type="match status" value="1"/>
</dbReference>
<sequence length="117" mass="13509">MIELLERLFSRSSDDSRAQVKRRLQLVIAHDRAALEPQILEKMRQEILEIVCRYVEVETNGLEFSLESNQRTTALIANLPIRRVKDMLLETPELESSEPSPKSQESGVRNQKNVDFS</sequence>
<name>A0A367RFW6_9NOSO</name>
<feature type="compositionally biased region" description="Low complexity" evidence="4">
    <location>
        <begin position="97"/>
        <end position="106"/>
    </location>
</feature>
<dbReference type="AlphaFoldDB" id="A0A367RFW6"/>
<dbReference type="Gene3D" id="3.30.1070.10">
    <property type="entry name" value="Cell division topological specificity factor MinE"/>
    <property type="match status" value="1"/>
</dbReference>
<dbReference type="EMBL" id="LXQD01000153">
    <property type="protein sequence ID" value="RCJ35428.1"/>
    <property type="molecule type" value="Genomic_DNA"/>
</dbReference>
<comment type="similarity">
    <text evidence="1 3">Belongs to the MinE family.</text>
</comment>
<evidence type="ECO:0000313" key="5">
    <source>
        <dbReference type="EMBL" id="RCJ35428.1"/>
    </source>
</evidence>
<keyword evidence="3 5" id="KW-0132">Cell division</keyword>
<dbReference type="GO" id="GO:0051301">
    <property type="term" value="P:cell division"/>
    <property type="evidence" value="ECO:0007669"/>
    <property type="project" value="UniProtKB-KW"/>
</dbReference>
<protein>
    <recommendedName>
        <fullName evidence="3">Cell division topological specificity factor</fullName>
    </recommendedName>
</protein>
<dbReference type="NCBIfam" id="TIGR01215">
    <property type="entry name" value="minE"/>
    <property type="match status" value="1"/>
</dbReference>
<comment type="function">
    <text evidence="2 3">Prevents the cell division inhibition by proteins MinC and MinD at internal division sites while permitting inhibition at polar sites. This ensures cell division at the proper site by restricting the formation of a division septum at the midpoint of the long axis of the cell.</text>
</comment>
<dbReference type="InterPro" id="IPR036707">
    <property type="entry name" value="MinE_sf"/>
</dbReference>
<dbReference type="InterPro" id="IPR005527">
    <property type="entry name" value="MinE"/>
</dbReference>
<evidence type="ECO:0000256" key="3">
    <source>
        <dbReference type="HAMAP-Rule" id="MF_00262"/>
    </source>
</evidence>